<dbReference type="InterPro" id="IPR013780">
    <property type="entry name" value="Glyco_hydro_b"/>
</dbReference>
<feature type="region of interest" description="Disordered" evidence="5">
    <location>
        <begin position="620"/>
        <end position="686"/>
    </location>
</feature>
<name>R7U6Z4_CAPTE</name>
<dbReference type="InterPro" id="IPR017853">
    <property type="entry name" value="GH"/>
</dbReference>
<feature type="compositionally biased region" description="Acidic residues" evidence="5">
    <location>
        <begin position="634"/>
        <end position="649"/>
    </location>
</feature>
<dbReference type="EMBL" id="AMQN01001708">
    <property type="status" value="NOT_ANNOTATED_CDS"/>
    <property type="molecule type" value="Genomic_DNA"/>
</dbReference>
<evidence type="ECO:0000256" key="2">
    <source>
        <dbReference type="ARBA" id="ARBA00022801"/>
    </source>
</evidence>
<evidence type="ECO:0000313" key="10">
    <source>
        <dbReference type="Proteomes" id="UP000014760"/>
    </source>
</evidence>
<dbReference type="STRING" id="283909.R7U6Z4"/>
<dbReference type="InterPro" id="IPR050985">
    <property type="entry name" value="Alpha-glycosidase_related"/>
</dbReference>
<evidence type="ECO:0008006" key="11">
    <source>
        <dbReference type="Google" id="ProtNLM"/>
    </source>
</evidence>
<evidence type="ECO:0000256" key="4">
    <source>
        <dbReference type="RuleBase" id="RU361185"/>
    </source>
</evidence>
<evidence type="ECO:0000313" key="9">
    <source>
        <dbReference type="EnsemblMetazoa" id="CapteP169765"/>
    </source>
</evidence>
<dbReference type="Pfam" id="PF21365">
    <property type="entry name" value="Glyco_hydro_31_3rd"/>
    <property type="match status" value="1"/>
</dbReference>
<organism evidence="8">
    <name type="scientific">Capitella teleta</name>
    <name type="common">Polychaete worm</name>
    <dbReference type="NCBI Taxonomy" id="283909"/>
    <lineage>
        <taxon>Eukaryota</taxon>
        <taxon>Metazoa</taxon>
        <taxon>Spiralia</taxon>
        <taxon>Lophotrochozoa</taxon>
        <taxon>Annelida</taxon>
        <taxon>Polychaeta</taxon>
        <taxon>Sedentaria</taxon>
        <taxon>Scolecida</taxon>
        <taxon>Capitellidae</taxon>
        <taxon>Capitella</taxon>
    </lineage>
</organism>
<dbReference type="OrthoDB" id="10070917at2759"/>
<accession>R7U6Z4</accession>
<dbReference type="GO" id="GO:0005975">
    <property type="term" value="P:carbohydrate metabolic process"/>
    <property type="evidence" value="ECO:0007669"/>
    <property type="project" value="InterPro"/>
</dbReference>
<feature type="domain" description="Glycosyl hydrolase family 31 C-terminal" evidence="7">
    <location>
        <begin position="532"/>
        <end position="613"/>
    </location>
</feature>
<gene>
    <name evidence="8" type="ORF">CAPTEDRAFT_169765</name>
</gene>
<dbReference type="PANTHER" id="PTHR43053:SF4">
    <property type="entry name" value="MYOGENESIS-REGULATING GLYCOSIDASE"/>
    <property type="match status" value="1"/>
</dbReference>
<dbReference type="SUPFAM" id="SSF51445">
    <property type="entry name" value="(Trans)glycosidases"/>
    <property type="match status" value="1"/>
</dbReference>
<feature type="compositionally biased region" description="Acidic residues" evidence="5">
    <location>
        <begin position="661"/>
        <end position="670"/>
    </location>
</feature>
<feature type="domain" description="Glycoside hydrolase family 31 TIM barrel" evidence="6">
    <location>
        <begin position="232"/>
        <end position="516"/>
    </location>
</feature>
<dbReference type="PANTHER" id="PTHR43053">
    <property type="entry name" value="GLYCOSIDASE FAMILY 31"/>
    <property type="match status" value="1"/>
</dbReference>
<keyword evidence="2 4" id="KW-0378">Hydrolase</keyword>
<feature type="compositionally biased region" description="Basic and acidic residues" evidence="5">
    <location>
        <begin position="650"/>
        <end position="660"/>
    </location>
</feature>
<dbReference type="InterPro" id="IPR000322">
    <property type="entry name" value="Glyco_hydro_31_TIM"/>
</dbReference>
<reference evidence="8 10" key="2">
    <citation type="journal article" date="2013" name="Nature">
        <title>Insights into bilaterian evolution from three spiralian genomes.</title>
        <authorList>
            <person name="Simakov O."/>
            <person name="Marletaz F."/>
            <person name="Cho S.J."/>
            <person name="Edsinger-Gonzales E."/>
            <person name="Havlak P."/>
            <person name="Hellsten U."/>
            <person name="Kuo D.H."/>
            <person name="Larsson T."/>
            <person name="Lv J."/>
            <person name="Arendt D."/>
            <person name="Savage R."/>
            <person name="Osoegawa K."/>
            <person name="de Jong P."/>
            <person name="Grimwood J."/>
            <person name="Chapman J.A."/>
            <person name="Shapiro H."/>
            <person name="Aerts A."/>
            <person name="Otillar R.P."/>
            <person name="Terry A.Y."/>
            <person name="Boore J.L."/>
            <person name="Grigoriev I.V."/>
            <person name="Lindberg D.R."/>
            <person name="Seaver E.C."/>
            <person name="Weisblat D.A."/>
            <person name="Putnam N.H."/>
            <person name="Rokhsar D.S."/>
        </authorList>
    </citation>
    <scope>NUCLEOTIDE SEQUENCE</scope>
    <source>
        <strain evidence="8 10">I ESC-2004</strain>
    </source>
</reference>
<dbReference type="InterPro" id="IPR048395">
    <property type="entry name" value="Glyco_hydro_31_C"/>
</dbReference>
<proteinExistence type="inferred from homology"/>
<evidence type="ECO:0000256" key="1">
    <source>
        <dbReference type="ARBA" id="ARBA00007806"/>
    </source>
</evidence>
<dbReference type="Gene3D" id="3.20.20.80">
    <property type="entry name" value="Glycosidases"/>
    <property type="match status" value="1"/>
</dbReference>
<evidence type="ECO:0000256" key="3">
    <source>
        <dbReference type="ARBA" id="ARBA00023295"/>
    </source>
</evidence>
<keyword evidence="10" id="KW-1185">Reference proteome</keyword>
<protein>
    <recommendedName>
        <fullName evidence="11">Glycoside hydrolase family 31 N-terminal domain-containing protein</fullName>
    </recommendedName>
</protein>
<reference evidence="10" key="1">
    <citation type="submission" date="2012-12" db="EMBL/GenBank/DDBJ databases">
        <authorList>
            <person name="Hellsten U."/>
            <person name="Grimwood J."/>
            <person name="Chapman J.A."/>
            <person name="Shapiro H."/>
            <person name="Aerts A."/>
            <person name="Otillar R.P."/>
            <person name="Terry A.Y."/>
            <person name="Boore J.L."/>
            <person name="Simakov O."/>
            <person name="Marletaz F."/>
            <person name="Cho S.-J."/>
            <person name="Edsinger-Gonzales E."/>
            <person name="Havlak P."/>
            <person name="Kuo D.-H."/>
            <person name="Larsson T."/>
            <person name="Lv J."/>
            <person name="Arendt D."/>
            <person name="Savage R."/>
            <person name="Osoegawa K."/>
            <person name="de Jong P."/>
            <person name="Lindberg D.R."/>
            <person name="Seaver E.C."/>
            <person name="Weisblat D.A."/>
            <person name="Putnam N.H."/>
            <person name="Grigoriev I.V."/>
            <person name="Rokhsar D.S."/>
        </authorList>
    </citation>
    <scope>NUCLEOTIDE SEQUENCE</scope>
    <source>
        <strain evidence="10">I ESC-2004</strain>
    </source>
</reference>
<dbReference type="CDD" id="cd06592">
    <property type="entry name" value="GH31_NET37"/>
    <property type="match status" value="1"/>
</dbReference>
<evidence type="ECO:0000259" key="7">
    <source>
        <dbReference type="Pfam" id="PF21365"/>
    </source>
</evidence>
<dbReference type="SUPFAM" id="SSF51011">
    <property type="entry name" value="Glycosyl hydrolase domain"/>
    <property type="match status" value="1"/>
</dbReference>
<sequence length="720" mass="82423">MTTRTVNFHSLTFDVSKNICLTLHSPLRPEGALDAVIGQTFTKAGSVDVKESLNEVTFEWSGYGSLVVTHREVCKDGHRYDLTWESTKPKSLSDAFEFGVSKWFGATVIKQHTWPLNKWRRKSEAFVCGNSYEDAYGGVQERYWLSSDGVALFVDDDVPLFVSMNHNKDRKLTFTSKYDSPYKNIHKKNVVLKYSILQSKNIRSVHDLAIQEFLGKPRDIPCEDLFRYPIWSTWAQYKKNINQKIVLEFAEKVKEHGFRASQIEIDDDWTPAYGDMEFDKKKFPGAKHMIQQIHDMGFKVTAWVHPFVSPKASVARRDYWVNGSMRGVFTWWNGLGKALDVTNPGSVAWFKGCLNLLKEQTGLDSYKFDAGETKWIPSGAKFHEDMESPNTYSQKWAELCCSIDPDLRALEIRVGFRTQHLPAFIRMMDKDSKWDHDNGLKTLIPHALTFSILGYPFVLPDMIGGNAYKGMPDRELYIRWLQANALMPSMQYSVVPWQYDDEVVEIAKKMDALHEKYSDLLITLGRMAVATGEPIMRPVWWNAPYDEIALNIDDEFLVGDDILVAPVLDKGARMRNIYLPAGSWKDLNSGTVYTGGKWYNDFQAKLEELPHFLLQERKVVPKPRKKKPQKEEKKEEEEEKPAEVPEETEEKPIEEEVKDIVEEEEEEGDEGGAGGGGVGLTPMDLAEELRQKLADFWEKRMEEEIHEGDDAGSVFAAKDS</sequence>
<keyword evidence="3 4" id="KW-0326">Glycosidase</keyword>
<dbReference type="Gene3D" id="2.60.40.1180">
    <property type="entry name" value="Golgi alpha-mannosidase II"/>
    <property type="match status" value="1"/>
</dbReference>
<dbReference type="GO" id="GO:0004553">
    <property type="term" value="F:hydrolase activity, hydrolyzing O-glycosyl compounds"/>
    <property type="evidence" value="ECO:0007669"/>
    <property type="project" value="InterPro"/>
</dbReference>
<comment type="similarity">
    <text evidence="1 4">Belongs to the glycosyl hydrolase 31 family.</text>
</comment>
<dbReference type="FunCoup" id="R7U6Z4">
    <property type="interactions" value="9"/>
</dbReference>
<dbReference type="EMBL" id="KB304598">
    <property type="protein sequence ID" value="ELU01911.1"/>
    <property type="molecule type" value="Genomic_DNA"/>
</dbReference>
<dbReference type="OMA" id="SADTQWW"/>
<dbReference type="Pfam" id="PF01055">
    <property type="entry name" value="Glyco_hydro_31_2nd"/>
    <property type="match status" value="1"/>
</dbReference>
<dbReference type="Proteomes" id="UP000014760">
    <property type="component" value="Unassembled WGS sequence"/>
</dbReference>
<dbReference type="HOGENOM" id="CLU_008294_0_0_1"/>
<evidence type="ECO:0000256" key="5">
    <source>
        <dbReference type="SAM" id="MobiDB-lite"/>
    </source>
</evidence>
<reference evidence="9" key="3">
    <citation type="submission" date="2015-06" db="UniProtKB">
        <authorList>
            <consortium name="EnsemblMetazoa"/>
        </authorList>
    </citation>
    <scope>IDENTIFICATION</scope>
</reference>
<evidence type="ECO:0000313" key="8">
    <source>
        <dbReference type="EMBL" id="ELU01911.1"/>
    </source>
</evidence>
<dbReference type="EnsemblMetazoa" id="CapteT169765">
    <property type="protein sequence ID" value="CapteP169765"/>
    <property type="gene ID" value="CapteG169765"/>
</dbReference>
<dbReference type="AlphaFoldDB" id="R7U6Z4"/>
<evidence type="ECO:0000259" key="6">
    <source>
        <dbReference type="Pfam" id="PF01055"/>
    </source>
</evidence>